<evidence type="ECO:0000259" key="8">
    <source>
        <dbReference type="Pfam" id="PF08281"/>
    </source>
</evidence>
<organism evidence="9 10">
    <name type="scientific">Tumebacillus permanentifrigoris</name>
    <dbReference type="NCBI Taxonomy" id="378543"/>
    <lineage>
        <taxon>Bacteria</taxon>
        <taxon>Bacillati</taxon>
        <taxon>Bacillota</taxon>
        <taxon>Bacilli</taxon>
        <taxon>Bacillales</taxon>
        <taxon>Alicyclobacillaceae</taxon>
        <taxon>Tumebacillus</taxon>
    </lineage>
</organism>
<dbReference type="PANTHER" id="PTHR43133">
    <property type="entry name" value="RNA POLYMERASE ECF-TYPE SIGMA FACTO"/>
    <property type="match status" value="1"/>
</dbReference>
<dbReference type="Proteomes" id="UP000245634">
    <property type="component" value="Unassembled WGS sequence"/>
</dbReference>
<comment type="caution">
    <text evidence="9">The sequence shown here is derived from an EMBL/GenBank/DDBJ whole genome shotgun (WGS) entry which is preliminary data.</text>
</comment>
<dbReference type="InterPro" id="IPR036388">
    <property type="entry name" value="WH-like_DNA-bd_sf"/>
</dbReference>
<evidence type="ECO:0000256" key="5">
    <source>
        <dbReference type="ARBA" id="ARBA00023163"/>
    </source>
</evidence>
<dbReference type="InterPro" id="IPR000838">
    <property type="entry name" value="RNA_pol_sigma70_ECF_CS"/>
</dbReference>
<dbReference type="InterPro" id="IPR007627">
    <property type="entry name" value="RNA_pol_sigma70_r2"/>
</dbReference>
<dbReference type="Pfam" id="PF08281">
    <property type="entry name" value="Sigma70_r4_2"/>
    <property type="match status" value="1"/>
</dbReference>
<gene>
    <name evidence="9" type="ORF">C7459_102248</name>
</gene>
<feature type="domain" description="RNA polymerase sigma-70 region 2" evidence="7">
    <location>
        <begin position="18"/>
        <end position="84"/>
    </location>
</feature>
<evidence type="ECO:0000313" key="9">
    <source>
        <dbReference type="EMBL" id="PWK16002.1"/>
    </source>
</evidence>
<dbReference type="InterPro" id="IPR013325">
    <property type="entry name" value="RNA_pol_sigma_r2"/>
</dbReference>
<keyword evidence="4 6" id="KW-0238">DNA-binding</keyword>
<dbReference type="Pfam" id="PF04542">
    <property type="entry name" value="Sigma70_r2"/>
    <property type="match status" value="1"/>
</dbReference>
<dbReference type="GO" id="GO:0016987">
    <property type="term" value="F:sigma factor activity"/>
    <property type="evidence" value="ECO:0007669"/>
    <property type="project" value="UniProtKB-KW"/>
</dbReference>
<dbReference type="InterPro" id="IPR014284">
    <property type="entry name" value="RNA_pol_sigma-70_dom"/>
</dbReference>
<dbReference type="Gene3D" id="1.10.10.10">
    <property type="entry name" value="Winged helix-like DNA-binding domain superfamily/Winged helix DNA-binding domain"/>
    <property type="match status" value="1"/>
</dbReference>
<dbReference type="RefSeq" id="WP_109686374.1">
    <property type="nucleotide sequence ID" value="NZ_QGGL01000002.1"/>
</dbReference>
<reference evidence="9 10" key="1">
    <citation type="submission" date="2018-05" db="EMBL/GenBank/DDBJ databases">
        <title>Genomic Encyclopedia of Type Strains, Phase IV (KMG-IV): sequencing the most valuable type-strain genomes for metagenomic binning, comparative biology and taxonomic classification.</title>
        <authorList>
            <person name="Goeker M."/>
        </authorList>
    </citation>
    <scope>NUCLEOTIDE SEQUENCE [LARGE SCALE GENOMIC DNA]</scope>
    <source>
        <strain evidence="9 10">DSM 18773</strain>
    </source>
</reference>
<dbReference type="InterPro" id="IPR039425">
    <property type="entry name" value="RNA_pol_sigma-70-like"/>
</dbReference>
<keyword evidence="2 6" id="KW-0805">Transcription regulation</keyword>
<dbReference type="EMBL" id="QGGL01000002">
    <property type="protein sequence ID" value="PWK16002.1"/>
    <property type="molecule type" value="Genomic_DNA"/>
</dbReference>
<dbReference type="SUPFAM" id="SSF88659">
    <property type="entry name" value="Sigma3 and sigma4 domains of RNA polymerase sigma factors"/>
    <property type="match status" value="1"/>
</dbReference>
<evidence type="ECO:0000256" key="6">
    <source>
        <dbReference type="RuleBase" id="RU000716"/>
    </source>
</evidence>
<dbReference type="CDD" id="cd06171">
    <property type="entry name" value="Sigma70_r4"/>
    <property type="match status" value="1"/>
</dbReference>
<dbReference type="GO" id="GO:0006352">
    <property type="term" value="P:DNA-templated transcription initiation"/>
    <property type="evidence" value="ECO:0007669"/>
    <property type="project" value="InterPro"/>
</dbReference>
<dbReference type="AlphaFoldDB" id="A0A316DEL3"/>
<keyword evidence="10" id="KW-1185">Reference proteome</keyword>
<accession>A0A316DEL3</accession>
<evidence type="ECO:0000259" key="7">
    <source>
        <dbReference type="Pfam" id="PF04542"/>
    </source>
</evidence>
<dbReference type="OrthoDB" id="2381110at2"/>
<protein>
    <recommendedName>
        <fullName evidence="6">RNA polymerase sigma factor</fullName>
    </recommendedName>
</protein>
<evidence type="ECO:0000256" key="4">
    <source>
        <dbReference type="ARBA" id="ARBA00023125"/>
    </source>
</evidence>
<feature type="domain" description="RNA polymerase sigma factor 70 region 4 type 2" evidence="8">
    <location>
        <begin position="115"/>
        <end position="167"/>
    </location>
</feature>
<dbReference type="NCBIfam" id="TIGR02937">
    <property type="entry name" value="sigma70-ECF"/>
    <property type="match status" value="1"/>
</dbReference>
<evidence type="ECO:0000256" key="2">
    <source>
        <dbReference type="ARBA" id="ARBA00023015"/>
    </source>
</evidence>
<keyword evidence="5 6" id="KW-0804">Transcription</keyword>
<keyword evidence="3 6" id="KW-0731">Sigma factor</keyword>
<evidence type="ECO:0000256" key="1">
    <source>
        <dbReference type="ARBA" id="ARBA00010641"/>
    </source>
</evidence>
<dbReference type="InterPro" id="IPR013249">
    <property type="entry name" value="RNA_pol_sigma70_r4_t2"/>
</dbReference>
<dbReference type="GO" id="GO:0003677">
    <property type="term" value="F:DNA binding"/>
    <property type="evidence" value="ECO:0007669"/>
    <property type="project" value="UniProtKB-KW"/>
</dbReference>
<dbReference type="GO" id="GO:0006950">
    <property type="term" value="P:response to stress"/>
    <property type="evidence" value="ECO:0007669"/>
    <property type="project" value="UniProtKB-ARBA"/>
</dbReference>
<dbReference type="InterPro" id="IPR013324">
    <property type="entry name" value="RNA_pol_sigma_r3/r4-like"/>
</dbReference>
<evidence type="ECO:0000313" key="10">
    <source>
        <dbReference type="Proteomes" id="UP000245634"/>
    </source>
</evidence>
<comment type="similarity">
    <text evidence="1 6">Belongs to the sigma-70 factor family. ECF subfamily.</text>
</comment>
<evidence type="ECO:0000256" key="3">
    <source>
        <dbReference type="ARBA" id="ARBA00023082"/>
    </source>
</evidence>
<name>A0A316DEL3_9BACL</name>
<dbReference type="Gene3D" id="1.10.1740.10">
    <property type="match status" value="1"/>
</dbReference>
<dbReference type="PANTHER" id="PTHR43133:SF8">
    <property type="entry name" value="RNA POLYMERASE SIGMA FACTOR HI_1459-RELATED"/>
    <property type="match status" value="1"/>
</dbReference>
<sequence length="191" mass="21996">MLEPEDRSRALEDSFHDLYDRYFQDVYNFVAYSISRSQDAEDLTQEVFVKAYRGLANFRGDSELRTWLFAIARNTIRNWIVRKKPLPSTEDELLWQLPESGSTPEDALEEKEAMQKLQQALDQIKDSYRTVIVLRGLHGFSVKETADIMGCSETSVKVTHFRALRKLRTLLAADPTFPITLHPLPSKEVGT</sequence>
<dbReference type="SUPFAM" id="SSF88946">
    <property type="entry name" value="Sigma2 domain of RNA polymerase sigma factors"/>
    <property type="match status" value="1"/>
</dbReference>
<proteinExistence type="inferred from homology"/>
<dbReference type="PROSITE" id="PS01063">
    <property type="entry name" value="SIGMA70_ECF"/>
    <property type="match status" value="1"/>
</dbReference>